<gene>
    <name evidence="1" type="ORF">ZHD862_LOCUS34775</name>
</gene>
<reference evidence="1" key="1">
    <citation type="submission" date="2021-02" db="EMBL/GenBank/DDBJ databases">
        <authorList>
            <person name="Nowell W R."/>
        </authorList>
    </citation>
    <scope>NUCLEOTIDE SEQUENCE</scope>
</reference>
<comment type="caution">
    <text evidence="1">The sequence shown here is derived from an EMBL/GenBank/DDBJ whole genome shotgun (WGS) entry which is preliminary data.</text>
</comment>
<name>A0A815NLT4_9BILA</name>
<dbReference type="Proteomes" id="UP000663864">
    <property type="component" value="Unassembled WGS sequence"/>
</dbReference>
<organism evidence="1 2">
    <name type="scientific">Rotaria sordida</name>
    <dbReference type="NCBI Taxonomy" id="392033"/>
    <lineage>
        <taxon>Eukaryota</taxon>
        <taxon>Metazoa</taxon>
        <taxon>Spiralia</taxon>
        <taxon>Gnathifera</taxon>
        <taxon>Rotifera</taxon>
        <taxon>Eurotatoria</taxon>
        <taxon>Bdelloidea</taxon>
        <taxon>Philodinida</taxon>
        <taxon>Philodinidae</taxon>
        <taxon>Rotaria</taxon>
    </lineage>
</organism>
<evidence type="ECO:0000313" key="2">
    <source>
        <dbReference type="Proteomes" id="UP000663864"/>
    </source>
</evidence>
<protein>
    <submittedName>
        <fullName evidence="1">Uncharacterized protein</fullName>
    </submittedName>
</protein>
<dbReference type="AlphaFoldDB" id="A0A815NLT4"/>
<sequence length="50" mass="5898">IRRAIAQFNNKHLRQSCEVTLSEKQFNSLIYDVKNDLNELEKQCKADECI</sequence>
<evidence type="ECO:0000313" key="1">
    <source>
        <dbReference type="EMBL" id="CAF1440007.1"/>
    </source>
</evidence>
<dbReference type="EMBL" id="CAJNOT010004645">
    <property type="protein sequence ID" value="CAF1440007.1"/>
    <property type="molecule type" value="Genomic_DNA"/>
</dbReference>
<proteinExistence type="predicted"/>
<accession>A0A815NLT4</accession>
<feature type="non-terminal residue" evidence="1">
    <location>
        <position position="1"/>
    </location>
</feature>